<reference evidence="1 2" key="1">
    <citation type="submission" date="2019-12" db="EMBL/GenBank/DDBJ databases">
        <title>Roseobacter cerasinus sp. nov., isolated from seawater around aquaculture.</title>
        <authorList>
            <person name="Muramatsu S."/>
            <person name="Takabe Y."/>
            <person name="Mori K."/>
            <person name="Takaichi S."/>
            <person name="Hanada S."/>
        </authorList>
    </citation>
    <scope>NUCLEOTIDE SEQUENCE [LARGE SCALE GENOMIC DNA]</scope>
    <source>
        <strain evidence="1 2">AI77</strain>
    </source>
</reference>
<proteinExistence type="predicted"/>
<dbReference type="AlphaFoldDB" id="A0A640VXA4"/>
<comment type="caution">
    <text evidence="1">The sequence shown here is derived from an EMBL/GenBank/DDBJ whole genome shotgun (WGS) entry which is preliminary data.</text>
</comment>
<gene>
    <name evidence="1" type="ORF">So717_33180</name>
</gene>
<dbReference type="EMBL" id="BLIV01000006">
    <property type="protein sequence ID" value="GFE51565.1"/>
    <property type="molecule type" value="Genomic_DNA"/>
</dbReference>
<keyword evidence="2" id="KW-1185">Reference proteome</keyword>
<name>A0A640VXA4_9RHOB</name>
<organism evidence="1 2">
    <name type="scientific">Roseobacter cerasinus</name>
    <dbReference type="NCBI Taxonomy" id="2602289"/>
    <lineage>
        <taxon>Bacteria</taxon>
        <taxon>Pseudomonadati</taxon>
        <taxon>Pseudomonadota</taxon>
        <taxon>Alphaproteobacteria</taxon>
        <taxon>Rhodobacterales</taxon>
        <taxon>Roseobacteraceae</taxon>
        <taxon>Roseobacter</taxon>
    </lineage>
</organism>
<evidence type="ECO:0000313" key="1">
    <source>
        <dbReference type="EMBL" id="GFE51565.1"/>
    </source>
</evidence>
<dbReference type="Gene3D" id="2.60.120.620">
    <property type="entry name" value="q2cbj1_9rhob like domain"/>
    <property type="match status" value="1"/>
</dbReference>
<accession>A0A640VXA4</accession>
<dbReference type="SUPFAM" id="SSF51197">
    <property type="entry name" value="Clavaminate synthase-like"/>
    <property type="match status" value="1"/>
</dbReference>
<dbReference type="Proteomes" id="UP000436522">
    <property type="component" value="Unassembled WGS sequence"/>
</dbReference>
<protein>
    <submittedName>
        <fullName evidence="1">Uncharacterized protein</fullName>
    </submittedName>
</protein>
<evidence type="ECO:0000313" key="2">
    <source>
        <dbReference type="Proteomes" id="UP000436522"/>
    </source>
</evidence>
<sequence>MIGESFFANGWAVFPKEPAVTGWVTAALPFARAAVAAPENAHLLACGGTWFVGLDALPNDADGRLGAGPSLSGTAVDFATEHCGGWPALHRAQLSVTYPGYPKPREGESPAAFRYRQNRDAAHVDGIIGVGDPKRRFVQEPHAFVIGLPMTDASEDAAPLVVWSGSHRIMQAALQAAFAGWSGDLIEVDVTEVYQAARREAFDRCPRVAVHGPVGSAILLHRHLLHGVAPWAPQASAGPDGRMIAYFRPELAGGVPAWASAP</sequence>